<protein>
    <submittedName>
        <fullName evidence="2">29.2 kDa midgut protein</fullName>
    </submittedName>
</protein>
<proteinExistence type="evidence at transcript level"/>
<name>A8CW41_LUTLO</name>
<evidence type="ECO:0000313" key="2">
    <source>
        <dbReference type="EMBL" id="ABV60296.1"/>
    </source>
</evidence>
<dbReference type="VEuPathDB" id="VectorBase:LLONM1_004920"/>
<reference evidence="2" key="1">
    <citation type="journal article" date="2008" name="BMC Genomics">
        <title>The midgut transcriptome of Lutzomyia longipalpis: comparative analysis of cDNA libraries from sugar-fed, blood-fed, post-digested and Leishmania infantum chagasi-infected sand flies.</title>
        <authorList>
            <person name="Jochim R.C."/>
            <person name="Teixeira C.R."/>
            <person name="Laughinghouse A."/>
            <person name="Mu J."/>
            <person name="Oliveira F."/>
            <person name="Gomes R.B."/>
            <person name="Elnaiem D.E."/>
            <person name="Valenzuela J.G."/>
        </authorList>
    </citation>
    <scope>NUCLEOTIDE SEQUENCE</scope>
    <source>
        <tissue evidence="2">Midgut</tissue>
    </source>
</reference>
<evidence type="ECO:0000256" key="1">
    <source>
        <dbReference type="SAM" id="SignalP"/>
    </source>
</evidence>
<dbReference type="EMBL" id="EU124578">
    <property type="protein sequence ID" value="ABV60296.1"/>
    <property type="molecule type" value="mRNA"/>
</dbReference>
<accession>A8CW41</accession>
<dbReference type="AlphaFoldDB" id="A8CW41"/>
<feature type="chain" id="PRO_5002720514" evidence="1">
    <location>
        <begin position="18"/>
        <end position="266"/>
    </location>
</feature>
<keyword evidence="1" id="KW-0732">Signal</keyword>
<sequence>MFKGMLCILVVLKCCSGQQSASPIAFEATPSDLMQFQQYCSKFDIETGTLVAHRRKIPNLFYKLNSKCYRRLLAHRFLWVDATYAEKFKNSQIHILERTTEDSMLNLANTIDRNVRENRAYILVELIPRTISRVIEIRKNKVWKRQTLKTPMQYIAEKKTHTTIIRNEKVICLNFQGYYQIKTKGKINIEDFGNSLCYKVYEKVVVPKDILKVGAPLRQVQAQRQIIIYEADVELMVQTSEKEMGLLKLPVMIKEETIAIKTLTII</sequence>
<organism evidence="2">
    <name type="scientific">Lutzomyia longipalpis</name>
    <name type="common">Sand fly</name>
    <dbReference type="NCBI Taxonomy" id="7200"/>
    <lineage>
        <taxon>Eukaryota</taxon>
        <taxon>Metazoa</taxon>
        <taxon>Ecdysozoa</taxon>
        <taxon>Arthropoda</taxon>
        <taxon>Hexapoda</taxon>
        <taxon>Insecta</taxon>
        <taxon>Pterygota</taxon>
        <taxon>Neoptera</taxon>
        <taxon>Endopterygota</taxon>
        <taxon>Diptera</taxon>
        <taxon>Nematocera</taxon>
        <taxon>Psychodoidea</taxon>
        <taxon>Psychodidae</taxon>
        <taxon>Lutzomyia</taxon>
        <taxon>Lutzomyia</taxon>
    </lineage>
</organism>
<feature type="signal peptide" evidence="1">
    <location>
        <begin position="1"/>
        <end position="17"/>
    </location>
</feature>
<dbReference type="VEuPathDB" id="VectorBase:LLOJ010477"/>